<proteinExistence type="predicted"/>
<evidence type="ECO:0000313" key="4">
    <source>
        <dbReference type="Proteomes" id="UP001174934"/>
    </source>
</evidence>
<sequence length="124" mass="14240">MRRCWRKGWNLSGTMARVSSLVEWLALFHHDRSCILDLASPAGRFMPDISITQQKKQLDQTHDRQAHTTGPLEDVGETQKDKRRSSLHARFALVLHWSKAQIRKLAKKSWPRDGIIGPLFASII</sequence>
<feature type="signal peptide" evidence="2">
    <location>
        <begin position="1"/>
        <end position="20"/>
    </location>
</feature>
<keyword evidence="4" id="KW-1185">Reference proteome</keyword>
<evidence type="ECO:0000256" key="1">
    <source>
        <dbReference type="SAM" id="MobiDB-lite"/>
    </source>
</evidence>
<dbReference type="Proteomes" id="UP001174934">
    <property type="component" value="Unassembled WGS sequence"/>
</dbReference>
<comment type="caution">
    <text evidence="3">The sequence shown here is derived from an EMBL/GenBank/DDBJ whole genome shotgun (WGS) entry which is preliminary data.</text>
</comment>
<evidence type="ECO:0000313" key="3">
    <source>
        <dbReference type="EMBL" id="KAK0634311.1"/>
    </source>
</evidence>
<reference evidence="3" key="1">
    <citation type="submission" date="2023-06" db="EMBL/GenBank/DDBJ databases">
        <title>Genome-scale phylogeny and comparative genomics of the fungal order Sordariales.</title>
        <authorList>
            <consortium name="Lawrence Berkeley National Laboratory"/>
            <person name="Hensen N."/>
            <person name="Bonometti L."/>
            <person name="Westerberg I."/>
            <person name="Brannstrom I.O."/>
            <person name="Guillou S."/>
            <person name="Cros-Aarteil S."/>
            <person name="Calhoun S."/>
            <person name="Haridas S."/>
            <person name="Kuo A."/>
            <person name="Mondo S."/>
            <person name="Pangilinan J."/>
            <person name="Riley R."/>
            <person name="LaButti K."/>
            <person name="Andreopoulos B."/>
            <person name="Lipzen A."/>
            <person name="Chen C."/>
            <person name="Yanf M."/>
            <person name="Daum C."/>
            <person name="Ng V."/>
            <person name="Clum A."/>
            <person name="Steindorff A."/>
            <person name="Ohm R."/>
            <person name="Martin F."/>
            <person name="Silar P."/>
            <person name="Natvig D."/>
            <person name="Lalanne C."/>
            <person name="Gautier V."/>
            <person name="Ament-velasquez S.L."/>
            <person name="Kruys A."/>
            <person name="Hutchinson M.I."/>
            <person name="Powell A.J."/>
            <person name="Barry K."/>
            <person name="Miller A.N."/>
            <person name="Grigoriev I.V."/>
            <person name="Debuchy R."/>
            <person name="Gladieux P."/>
            <person name="Thoren M.H."/>
            <person name="Johannesson H."/>
        </authorList>
    </citation>
    <scope>NUCLEOTIDE SEQUENCE</scope>
    <source>
        <strain evidence="3">SMH3391-2</strain>
    </source>
</reference>
<gene>
    <name evidence="3" type="ORF">B0T17DRAFT_513010</name>
</gene>
<evidence type="ECO:0000256" key="2">
    <source>
        <dbReference type="SAM" id="SignalP"/>
    </source>
</evidence>
<protein>
    <submittedName>
        <fullName evidence="3">Uncharacterized protein</fullName>
    </submittedName>
</protein>
<dbReference type="AlphaFoldDB" id="A0AA40CD20"/>
<accession>A0AA40CD20</accession>
<name>A0AA40CD20_9PEZI</name>
<feature type="region of interest" description="Disordered" evidence="1">
    <location>
        <begin position="50"/>
        <end position="83"/>
    </location>
</feature>
<keyword evidence="2" id="KW-0732">Signal</keyword>
<feature type="chain" id="PRO_5041212422" evidence="2">
    <location>
        <begin position="21"/>
        <end position="124"/>
    </location>
</feature>
<organism evidence="3 4">
    <name type="scientific">Bombardia bombarda</name>
    <dbReference type="NCBI Taxonomy" id="252184"/>
    <lineage>
        <taxon>Eukaryota</taxon>
        <taxon>Fungi</taxon>
        <taxon>Dikarya</taxon>
        <taxon>Ascomycota</taxon>
        <taxon>Pezizomycotina</taxon>
        <taxon>Sordariomycetes</taxon>
        <taxon>Sordariomycetidae</taxon>
        <taxon>Sordariales</taxon>
        <taxon>Lasiosphaeriaceae</taxon>
        <taxon>Bombardia</taxon>
    </lineage>
</organism>
<feature type="compositionally biased region" description="Basic and acidic residues" evidence="1">
    <location>
        <begin position="56"/>
        <end position="66"/>
    </location>
</feature>
<dbReference type="EMBL" id="JAULSR010000001">
    <property type="protein sequence ID" value="KAK0634311.1"/>
    <property type="molecule type" value="Genomic_DNA"/>
</dbReference>